<evidence type="ECO:0000313" key="3">
    <source>
        <dbReference type="EMBL" id="OVA08137.1"/>
    </source>
</evidence>
<comment type="caution">
    <text evidence="2">The sequence shown here is derived from an EMBL/GenBank/DDBJ whole genome shotgun (WGS) entry which is preliminary data.</text>
</comment>
<evidence type="ECO:0008006" key="5">
    <source>
        <dbReference type="Google" id="ProtNLM"/>
    </source>
</evidence>
<dbReference type="Proteomes" id="UP000195402">
    <property type="component" value="Unassembled WGS sequence"/>
</dbReference>
<dbReference type="AlphaFoldDB" id="A0A200Q2Y5"/>
<protein>
    <recommendedName>
        <fullName evidence="5">Transmembrane protein</fullName>
    </recommendedName>
</protein>
<evidence type="ECO:0000256" key="1">
    <source>
        <dbReference type="SAM" id="Phobius"/>
    </source>
</evidence>
<keyword evidence="1" id="KW-1133">Transmembrane helix</keyword>
<keyword evidence="4" id="KW-1185">Reference proteome</keyword>
<keyword evidence="1" id="KW-0472">Membrane</keyword>
<proteinExistence type="predicted"/>
<keyword evidence="1" id="KW-0812">Transmembrane</keyword>
<reference evidence="2 4" key="1">
    <citation type="journal article" date="2017" name="Mol. Plant">
        <title>The Genome of Medicinal Plant Macleaya cordata Provides New Insights into Benzylisoquinoline Alkaloids Metabolism.</title>
        <authorList>
            <person name="Liu X."/>
            <person name="Liu Y."/>
            <person name="Huang P."/>
            <person name="Ma Y."/>
            <person name="Qing Z."/>
            <person name="Tang Q."/>
            <person name="Cao H."/>
            <person name="Cheng P."/>
            <person name="Zheng Y."/>
            <person name="Yuan Z."/>
            <person name="Zhou Y."/>
            <person name="Liu J."/>
            <person name="Tang Z."/>
            <person name="Zhuo Y."/>
            <person name="Zhang Y."/>
            <person name="Yu L."/>
            <person name="Huang J."/>
            <person name="Yang P."/>
            <person name="Peng Q."/>
            <person name="Zhang J."/>
            <person name="Jiang W."/>
            <person name="Zhang Z."/>
            <person name="Lin K."/>
            <person name="Ro D.K."/>
            <person name="Chen X."/>
            <person name="Xiong X."/>
            <person name="Shang Y."/>
            <person name="Huang S."/>
            <person name="Zeng J."/>
        </authorList>
    </citation>
    <scope>NUCLEOTIDE SEQUENCE [LARGE SCALE GENOMIC DNA]</scope>
    <source>
        <strain evidence="2">BLH2017</strain>
        <strain evidence="4">cv. BLH2017</strain>
        <tissue evidence="2">Root</tissue>
    </source>
</reference>
<organism evidence="2 4">
    <name type="scientific">Macleaya cordata</name>
    <name type="common">Five-seeded plume-poppy</name>
    <name type="synonym">Bocconia cordata</name>
    <dbReference type="NCBI Taxonomy" id="56857"/>
    <lineage>
        <taxon>Eukaryota</taxon>
        <taxon>Viridiplantae</taxon>
        <taxon>Streptophyta</taxon>
        <taxon>Embryophyta</taxon>
        <taxon>Tracheophyta</taxon>
        <taxon>Spermatophyta</taxon>
        <taxon>Magnoliopsida</taxon>
        <taxon>Ranunculales</taxon>
        <taxon>Papaveraceae</taxon>
        <taxon>Papaveroideae</taxon>
        <taxon>Macleaya</taxon>
    </lineage>
</organism>
<accession>A0A200Q2Y5</accession>
<name>A0A200Q2Y5_MACCD</name>
<dbReference type="EMBL" id="MVGT01002359">
    <property type="protein sequence ID" value="OVA08137.1"/>
    <property type="molecule type" value="Genomic_DNA"/>
</dbReference>
<dbReference type="OMA" id="DSERCTK"/>
<dbReference type="EMBL" id="MVGT01003288">
    <property type="protein sequence ID" value="OVA04765.1"/>
    <property type="molecule type" value="Genomic_DNA"/>
</dbReference>
<evidence type="ECO:0000313" key="2">
    <source>
        <dbReference type="EMBL" id="OVA04765.1"/>
    </source>
</evidence>
<dbReference type="PANTHER" id="PTHR37199">
    <property type="entry name" value="TRANSMEMBRANE PROTEIN"/>
    <property type="match status" value="1"/>
</dbReference>
<feature type="transmembrane region" description="Helical" evidence="1">
    <location>
        <begin position="18"/>
        <end position="40"/>
    </location>
</feature>
<evidence type="ECO:0000313" key="4">
    <source>
        <dbReference type="Proteomes" id="UP000195402"/>
    </source>
</evidence>
<sequence>MVRQLKEVMSDNGGGALLLSWVALLIFFSLISAIIVFSCADGASKASKDSTTDHAVYGADCSAGCGAACGG</sequence>
<dbReference type="PANTHER" id="PTHR37199:SF5">
    <property type="entry name" value="TRANSMEMBRANE PROTEIN"/>
    <property type="match status" value="1"/>
</dbReference>
<gene>
    <name evidence="3" type="ORF">BVC80_1725g29</name>
    <name evidence="2" type="ORF">BVC80_5169g2</name>
</gene>